<evidence type="ECO:0000313" key="2">
    <source>
        <dbReference type="EMBL" id="RTH05252.1"/>
    </source>
</evidence>
<dbReference type="SMART" id="SM00748">
    <property type="entry name" value="HEPN"/>
    <property type="match status" value="1"/>
</dbReference>
<dbReference type="PROSITE" id="PS50910">
    <property type="entry name" value="HEPN"/>
    <property type="match status" value="1"/>
</dbReference>
<dbReference type="Pfam" id="PF05168">
    <property type="entry name" value="HEPN"/>
    <property type="match status" value="1"/>
</dbReference>
<name>A0A430RCY2_THESC</name>
<organism evidence="2 6">
    <name type="scientific">Thermus scotoductus</name>
    <dbReference type="NCBI Taxonomy" id="37636"/>
    <lineage>
        <taxon>Bacteria</taxon>
        <taxon>Thermotogati</taxon>
        <taxon>Deinococcota</taxon>
        <taxon>Deinococci</taxon>
        <taxon>Thermales</taxon>
        <taxon>Thermaceae</taxon>
        <taxon>Thermus</taxon>
    </lineage>
</organism>
<dbReference type="EMBL" id="PELP01000124">
    <property type="protein sequence ID" value="RTH05252.1"/>
    <property type="molecule type" value="Genomic_DNA"/>
</dbReference>
<dbReference type="SUPFAM" id="SSF81593">
    <property type="entry name" value="Nucleotidyltransferase substrate binding subunit/domain"/>
    <property type="match status" value="1"/>
</dbReference>
<dbReference type="AlphaFoldDB" id="A0A430RCY2"/>
<feature type="domain" description="HEPN" evidence="1">
    <location>
        <begin position="14"/>
        <end position="125"/>
    </location>
</feature>
<gene>
    <name evidence="5" type="ORF">CSW27_13685</name>
    <name evidence="4" type="ORF">CSW37_10960</name>
    <name evidence="3" type="ORF">CSW41_03750</name>
    <name evidence="2" type="ORF">CSW47_05555</name>
</gene>
<evidence type="ECO:0000313" key="8">
    <source>
        <dbReference type="Proteomes" id="UP000287439"/>
    </source>
</evidence>
<dbReference type="EMBL" id="PEMJ01000369">
    <property type="protein sequence ID" value="RTI10828.1"/>
    <property type="molecule type" value="Genomic_DNA"/>
</dbReference>
<dbReference type="Proteomes" id="UP000288051">
    <property type="component" value="Unassembled WGS sequence"/>
</dbReference>
<reference evidence="6 7" key="1">
    <citation type="journal article" date="2019" name="Extremophiles">
        <title>Biogeography of thermophiles and predominance of Thermus scotoductus in domestic water heaters.</title>
        <authorList>
            <person name="Wilpiszeski R.L."/>
            <person name="Zhang Z."/>
            <person name="House C.H."/>
        </authorList>
    </citation>
    <scope>NUCLEOTIDE SEQUENCE [LARGE SCALE GENOMIC DNA]</scope>
    <source>
        <strain evidence="5 7">14_S14</strain>
        <strain evidence="4 9">24_S24</strain>
        <strain evidence="3 8">28_S28</strain>
        <strain evidence="2 6">34_S34</strain>
    </source>
</reference>
<evidence type="ECO:0000313" key="6">
    <source>
        <dbReference type="Proteomes" id="UP000286734"/>
    </source>
</evidence>
<comment type="caution">
    <text evidence="2">The sequence shown here is derived from an EMBL/GenBank/DDBJ whole genome shotgun (WGS) entry which is preliminary data.</text>
</comment>
<dbReference type="Proteomes" id="UP000287155">
    <property type="component" value="Unassembled WGS sequence"/>
</dbReference>
<dbReference type="EMBL" id="PELZ01000434">
    <property type="protein sequence ID" value="RTH32771.1"/>
    <property type="molecule type" value="Genomic_DNA"/>
</dbReference>
<protein>
    <submittedName>
        <fullName evidence="2">DNA-binding protein</fullName>
    </submittedName>
</protein>
<proteinExistence type="predicted"/>
<dbReference type="EMBL" id="PELV01000096">
    <property type="protein sequence ID" value="RTH19597.1"/>
    <property type="molecule type" value="Genomic_DNA"/>
</dbReference>
<evidence type="ECO:0000313" key="7">
    <source>
        <dbReference type="Proteomes" id="UP000287155"/>
    </source>
</evidence>
<keyword evidence="2" id="KW-0238">DNA-binding</keyword>
<dbReference type="Gene3D" id="1.20.120.330">
    <property type="entry name" value="Nucleotidyltransferases domain 2"/>
    <property type="match status" value="1"/>
</dbReference>
<dbReference type="GO" id="GO:0003677">
    <property type="term" value="F:DNA binding"/>
    <property type="evidence" value="ECO:0007669"/>
    <property type="project" value="UniProtKB-KW"/>
</dbReference>
<evidence type="ECO:0000259" key="1">
    <source>
        <dbReference type="PROSITE" id="PS50910"/>
    </source>
</evidence>
<dbReference type="Proteomes" id="UP000287439">
    <property type="component" value="Unassembled WGS sequence"/>
</dbReference>
<evidence type="ECO:0000313" key="3">
    <source>
        <dbReference type="EMBL" id="RTH19597.1"/>
    </source>
</evidence>
<sequence length="149" mass="16654">MGYTAFVERSRDFILQARRDLEHARFALEKGFYEWAAFSAQQAAEKAVKAVFQHLGAVAWGHSVLGLLEELAKRHPVSEALLDGASELDKAYIPTRYPDALPEGAPFERYRRPEAERLLRHAEEIYEFCQSLLPPLDPGRGSSAPQGGA</sequence>
<dbReference type="Proteomes" id="UP000286734">
    <property type="component" value="Unassembled WGS sequence"/>
</dbReference>
<evidence type="ECO:0000313" key="5">
    <source>
        <dbReference type="EMBL" id="RTI10828.1"/>
    </source>
</evidence>
<dbReference type="InterPro" id="IPR007842">
    <property type="entry name" value="HEPN_dom"/>
</dbReference>
<accession>A0A430RCY2</accession>
<evidence type="ECO:0000313" key="4">
    <source>
        <dbReference type="EMBL" id="RTH32771.1"/>
    </source>
</evidence>
<evidence type="ECO:0000313" key="9">
    <source>
        <dbReference type="Proteomes" id="UP000288051"/>
    </source>
</evidence>